<name>A0A927ZQ62_9CLOT</name>
<evidence type="ECO:0000313" key="10">
    <source>
        <dbReference type="Proteomes" id="UP000768462"/>
    </source>
</evidence>
<dbReference type="NCBIfam" id="TIGR02290">
    <property type="entry name" value="M3_fam_3"/>
    <property type="match status" value="1"/>
</dbReference>
<dbReference type="InterPro" id="IPR013647">
    <property type="entry name" value="OligopepF_N_dom"/>
</dbReference>
<feature type="domain" description="Peptidase M3A/M3B catalytic" evidence="7">
    <location>
        <begin position="195"/>
        <end position="575"/>
    </location>
</feature>
<keyword evidence="3 6" id="KW-0378">Hydrolase</keyword>
<dbReference type="GO" id="GO:0004181">
    <property type="term" value="F:metallocarboxypeptidase activity"/>
    <property type="evidence" value="ECO:0007669"/>
    <property type="project" value="InterPro"/>
</dbReference>
<dbReference type="AlphaFoldDB" id="A0A927ZQ62"/>
<keyword evidence="5 6" id="KW-0482">Metalloprotease</keyword>
<keyword evidence="4 6" id="KW-0862">Zinc</keyword>
<dbReference type="EMBL" id="SVCM01000142">
    <property type="protein sequence ID" value="MBE6060960.1"/>
    <property type="molecule type" value="Genomic_DNA"/>
</dbReference>
<feature type="domain" description="Oligopeptidase F N-terminal" evidence="8">
    <location>
        <begin position="115"/>
        <end position="172"/>
    </location>
</feature>
<dbReference type="InterPro" id="IPR042088">
    <property type="entry name" value="OligoPept_F_C"/>
</dbReference>
<dbReference type="Pfam" id="PF08439">
    <property type="entry name" value="Peptidase_M3_N"/>
    <property type="match status" value="1"/>
</dbReference>
<keyword evidence="1 6" id="KW-0645">Protease</keyword>
<dbReference type="InterPro" id="IPR011977">
    <property type="entry name" value="Pept_M3B_clade3"/>
</dbReference>
<evidence type="ECO:0000259" key="7">
    <source>
        <dbReference type="Pfam" id="PF01432"/>
    </source>
</evidence>
<dbReference type="PANTHER" id="PTHR34217:SF1">
    <property type="entry name" value="CARBOXYPEPTIDASE 1"/>
    <property type="match status" value="1"/>
</dbReference>
<dbReference type="InterPro" id="IPR034006">
    <property type="entry name" value="M3B_PepF_2"/>
</dbReference>
<protein>
    <submittedName>
        <fullName evidence="9">M3 family oligoendopeptidase</fullName>
    </submittedName>
</protein>
<evidence type="ECO:0000259" key="8">
    <source>
        <dbReference type="Pfam" id="PF08439"/>
    </source>
</evidence>
<dbReference type="GO" id="GO:0046872">
    <property type="term" value="F:metal ion binding"/>
    <property type="evidence" value="ECO:0007669"/>
    <property type="project" value="UniProtKB-UniRule"/>
</dbReference>
<sequence>MELNWSLKELYSSFECNEFKEDLNKLDELIEYFITTTNNIIDSTDSHDKLLENFISMNIELKTLARKLGSMIHLTLSVDTKNSAALKYDDILSSKISNLAESEAKITKWIGNLKDLDKIIQGSRLLSDHIFFLKEKAENAKYMLSDKEEAIIAKMKNTGSDAWCKLKNVLTSGLMVDIELYGENKQLPLSMIRNMAYDADSTIRRKAYDAEIKAYEKINDGMAASINGIKGEVITLCDMRGFPSPLDKTLFNSRMDRKILDSMLDAIKEYLPIFRKYLKRKGELLGHKNGLPFYDLFAPMGNADMTYTYEDGCKCVIDNFRTFSDDLADFAKNAMEKSWIDVLPKEGKVGGAFCSRLPHVGESRVLLNYGNTFSDVVTLSHELGHGYHGYCLNNESILNAHYPMPIAETASNFCETIVKKAAIKTATKEEAFSILETEISDCTQVIVDIYSRFLFESELFKIRKESSLSVKDLNEIMVNAQKEAYGDGLDSNFLHPYMWACKTHYYYAENNFYNFPYAFGQLFAKGLYAEYLKRGDSFPEQYKTLLSATGKNSLSDVAKIMNIDISSKDFWITSLKMIEEDINLFLKYNS</sequence>
<gene>
    <name evidence="9" type="ORF">E7215_12415</name>
</gene>
<dbReference type="InterPro" id="IPR001567">
    <property type="entry name" value="Pept_M3A_M3B_dom"/>
</dbReference>
<dbReference type="Proteomes" id="UP000768462">
    <property type="component" value="Unassembled WGS sequence"/>
</dbReference>
<organism evidence="9 10">
    <name type="scientific">Clostridium sulfidigenes</name>
    <dbReference type="NCBI Taxonomy" id="318464"/>
    <lineage>
        <taxon>Bacteria</taxon>
        <taxon>Bacillati</taxon>
        <taxon>Bacillota</taxon>
        <taxon>Clostridia</taxon>
        <taxon>Eubacteriales</taxon>
        <taxon>Clostridiaceae</taxon>
        <taxon>Clostridium</taxon>
    </lineage>
</organism>
<keyword evidence="2 6" id="KW-0479">Metal-binding</keyword>
<comment type="similarity">
    <text evidence="6">Belongs to the peptidase M3 family.</text>
</comment>
<dbReference type="Pfam" id="PF01432">
    <property type="entry name" value="Peptidase_M3"/>
    <property type="match status" value="1"/>
</dbReference>
<accession>A0A927ZQ62</accession>
<evidence type="ECO:0000256" key="6">
    <source>
        <dbReference type="RuleBase" id="RU003435"/>
    </source>
</evidence>
<comment type="cofactor">
    <cofactor evidence="6">
        <name>Zn(2+)</name>
        <dbReference type="ChEBI" id="CHEBI:29105"/>
    </cofactor>
    <text evidence="6">Binds 1 zinc ion.</text>
</comment>
<comment type="caution">
    <text evidence="9">The sequence shown here is derived from an EMBL/GenBank/DDBJ whole genome shotgun (WGS) entry which is preliminary data.</text>
</comment>
<evidence type="ECO:0000256" key="4">
    <source>
        <dbReference type="ARBA" id="ARBA00022833"/>
    </source>
</evidence>
<evidence type="ECO:0000313" key="9">
    <source>
        <dbReference type="EMBL" id="MBE6060960.1"/>
    </source>
</evidence>
<dbReference type="PANTHER" id="PTHR34217">
    <property type="entry name" value="METAL-DEPENDENT CARBOXYPEPTIDASE"/>
    <property type="match status" value="1"/>
</dbReference>
<dbReference type="InterPro" id="IPR001333">
    <property type="entry name" value="Peptidase_M32_Taq"/>
</dbReference>
<dbReference type="GO" id="GO:0004222">
    <property type="term" value="F:metalloendopeptidase activity"/>
    <property type="evidence" value="ECO:0007669"/>
    <property type="project" value="InterPro"/>
</dbReference>
<evidence type="ECO:0000256" key="3">
    <source>
        <dbReference type="ARBA" id="ARBA00022801"/>
    </source>
</evidence>
<dbReference type="Gene3D" id="1.20.140.70">
    <property type="entry name" value="Oligopeptidase f, N-terminal domain"/>
    <property type="match status" value="1"/>
</dbReference>
<dbReference type="CDD" id="cd09607">
    <property type="entry name" value="M3B_PepF"/>
    <property type="match status" value="1"/>
</dbReference>
<dbReference type="SUPFAM" id="SSF55486">
    <property type="entry name" value="Metalloproteases ('zincins'), catalytic domain"/>
    <property type="match status" value="1"/>
</dbReference>
<dbReference type="Gene3D" id="1.10.1370.20">
    <property type="entry name" value="Oligoendopeptidase f, C-terminal domain"/>
    <property type="match status" value="1"/>
</dbReference>
<dbReference type="GO" id="GO:0006508">
    <property type="term" value="P:proteolysis"/>
    <property type="evidence" value="ECO:0007669"/>
    <property type="project" value="UniProtKB-KW"/>
</dbReference>
<reference evidence="9" key="1">
    <citation type="submission" date="2019-04" db="EMBL/GenBank/DDBJ databases">
        <title>Evolution of Biomass-Degrading Anaerobic Consortia Revealed by Metagenomics.</title>
        <authorList>
            <person name="Peng X."/>
        </authorList>
    </citation>
    <scope>NUCLEOTIDE SEQUENCE</scope>
    <source>
        <strain evidence="9">SIG254</strain>
    </source>
</reference>
<evidence type="ECO:0000256" key="2">
    <source>
        <dbReference type="ARBA" id="ARBA00022723"/>
    </source>
</evidence>
<evidence type="ECO:0000256" key="5">
    <source>
        <dbReference type="ARBA" id="ARBA00023049"/>
    </source>
</evidence>
<evidence type="ECO:0000256" key="1">
    <source>
        <dbReference type="ARBA" id="ARBA00022670"/>
    </source>
</evidence>
<proteinExistence type="inferred from homology"/>